<proteinExistence type="predicted"/>
<accession>A0AAD2WEZ3</accession>
<protein>
    <submittedName>
        <fullName evidence="1">Uncharacterized protein</fullName>
    </submittedName>
</protein>
<dbReference type="EMBL" id="APBQ01000006">
    <property type="protein sequence ID" value="ENY79614.1"/>
    <property type="molecule type" value="Genomic_DNA"/>
</dbReference>
<dbReference type="Proteomes" id="UP000013237">
    <property type="component" value="Unassembled WGS sequence"/>
</dbReference>
<dbReference type="AlphaFoldDB" id="A0AAD2WEZ3"/>
<comment type="caution">
    <text evidence="1">The sequence shown here is derived from an EMBL/GenBank/DDBJ whole genome shotgun (WGS) entry which is preliminary data.</text>
</comment>
<sequence>MLTVSALMILAQQASQDLIRWSGFVAQTEFAWQNPNLVSDTEGWQTPWFEMEVLNGLALAEWEEDGSP</sequence>
<gene>
    <name evidence="1" type="ORF">C206_01402</name>
</gene>
<evidence type="ECO:0000313" key="2">
    <source>
        <dbReference type="Proteomes" id="UP000013237"/>
    </source>
</evidence>
<name>A0AAD2WEZ3_PSEPU</name>
<organism evidence="1 2">
    <name type="scientific">Pseudomonas putida TRO1</name>
    <dbReference type="NCBI Taxonomy" id="1227924"/>
    <lineage>
        <taxon>Bacteria</taxon>
        <taxon>Pseudomonadati</taxon>
        <taxon>Pseudomonadota</taxon>
        <taxon>Gammaproteobacteria</taxon>
        <taxon>Pseudomonadales</taxon>
        <taxon>Pseudomonadaceae</taxon>
        <taxon>Pseudomonas</taxon>
    </lineage>
</organism>
<evidence type="ECO:0000313" key="1">
    <source>
        <dbReference type="EMBL" id="ENY79614.1"/>
    </source>
</evidence>
<reference evidence="1 2" key="1">
    <citation type="submission" date="2013-02" db="EMBL/GenBank/DDBJ databases">
        <title>Insights into the proteome of triclosan-resistant Pseudomonas putida TRO1, isolated from activated sludge.</title>
        <authorList>
            <person name="Lolas I.B."/>
            <person name="Almeida B."/>
            <person name="Starnawski P.M."/>
            <person name="Soenderkaer M."/>
            <person name="Nielsen K.L."/>
            <person name="Nielsen J.L."/>
        </authorList>
    </citation>
    <scope>NUCLEOTIDE SEQUENCE [LARGE SCALE GENOMIC DNA]</scope>
    <source>
        <strain evidence="1 2">TRO1</strain>
    </source>
</reference>